<dbReference type="GO" id="GO:0006401">
    <property type="term" value="P:RNA catabolic process"/>
    <property type="evidence" value="ECO:0007669"/>
    <property type="project" value="TreeGrafter"/>
</dbReference>
<evidence type="ECO:0000313" key="4">
    <source>
        <dbReference type="Proteomes" id="UP000095767"/>
    </source>
</evidence>
<gene>
    <name evidence="3" type="ORF">BAE44_0001541</name>
</gene>
<evidence type="ECO:0000313" key="3">
    <source>
        <dbReference type="EMBL" id="OEL37440.1"/>
    </source>
</evidence>
<proteinExistence type="inferred from homology"/>
<comment type="similarity">
    <text evidence="1 2">Belongs to the RNase T2 family.</text>
</comment>
<organism evidence="3 4">
    <name type="scientific">Dichanthelium oligosanthes</name>
    <dbReference type="NCBI Taxonomy" id="888268"/>
    <lineage>
        <taxon>Eukaryota</taxon>
        <taxon>Viridiplantae</taxon>
        <taxon>Streptophyta</taxon>
        <taxon>Embryophyta</taxon>
        <taxon>Tracheophyta</taxon>
        <taxon>Spermatophyta</taxon>
        <taxon>Magnoliopsida</taxon>
        <taxon>Liliopsida</taxon>
        <taxon>Poales</taxon>
        <taxon>Poaceae</taxon>
        <taxon>PACMAD clade</taxon>
        <taxon>Panicoideae</taxon>
        <taxon>Panicodae</taxon>
        <taxon>Paniceae</taxon>
        <taxon>Dichantheliinae</taxon>
        <taxon>Dichanthelium</taxon>
    </lineage>
</organism>
<comment type="caution">
    <text evidence="3">The sequence shown here is derived from an EMBL/GenBank/DDBJ whole genome shotgun (WGS) entry which is preliminary data.</text>
</comment>
<dbReference type="GO" id="GO:0005576">
    <property type="term" value="C:extracellular region"/>
    <property type="evidence" value="ECO:0007669"/>
    <property type="project" value="TreeGrafter"/>
</dbReference>
<dbReference type="Pfam" id="PF00445">
    <property type="entry name" value="Ribonuclease_T2"/>
    <property type="match status" value="1"/>
</dbReference>
<keyword evidence="4" id="KW-1185">Reference proteome</keyword>
<dbReference type="Proteomes" id="UP000095767">
    <property type="component" value="Unassembled WGS sequence"/>
</dbReference>
<dbReference type="GO" id="GO:0003723">
    <property type="term" value="F:RNA binding"/>
    <property type="evidence" value="ECO:0007669"/>
    <property type="project" value="InterPro"/>
</dbReference>
<dbReference type="InterPro" id="IPR018188">
    <property type="entry name" value="RNase_T2_His_AS_1"/>
</dbReference>
<dbReference type="GO" id="GO:0033897">
    <property type="term" value="F:ribonuclease T2 activity"/>
    <property type="evidence" value="ECO:0007669"/>
    <property type="project" value="InterPro"/>
</dbReference>
<protein>
    <submittedName>
        <fullName evidence="3">Ribonuclease 1</fullName>
    </submittedName>
</protein>
<dbReference type="SUPFAM" id="SSF55895">
    <property type="entry name" value="Ribonuclease Rh-like"/>
    <property type="match status" value="1"/>
</dbReference>
<reference evidence="3 4" key="1">
    <citation type="submission" date="2016-09" db="EMBL/GenBank/DDBJ databases">
        <title>The draft genome of Dichanthelium oligosanthes: A C3 panicoid grass species.</title>
        <authorList>
            <person name="Studer A.J."/>
            <person name="Schnable J.C."/>
            <person name="Brutnell T.P."/>
        </authorList>
    </citation>
    <scope>NUCLEOTIDE SEQUENCE [LARGE SCALE GENOMIC DNA]</scope>
    <source>
        <strain evidence="4">cv. Kellogg 1175</strain>
        <tissue evidence="3">Leaf</tissue>
    </source>
</reference>
<dbReference type="EMBL" id="LWDX02005536">
    <property type="protein sequence ID" value="OEL37440.1"/>
    <property type="molecule type" value="Genomic_DNA"/>
</dbReference>
<dbReference type="PANTHER" id="PTHR11240:SF18">
    <property type="entry name" value="OS07G0630400 PROTEIN"/>
    <property type="match status" value="1"/>
</dbReference>
<evidence type="ECO:0000256" key="2">
    <source>
        <dbReference type="RuleBase" id="RU004328"/>
    </source>
</evidence>
<accession>A0A1E5WJY1</accession>
<name>A0A1E5WJY1_9POAL</name>
<dbReference type="AlphaFoldDB" id="A0A1E5WJY1"/>
<dbReference type="Gene3D" id="3.90.730.10">
    <property type="entry name" value="Ribonuclease T2-like"/>
    <property type="match status" value="1"/>
</dbReference>
<dbReference type="InterPro" id="IPR001568">
    <property type="entry name" value="RNase_T2-like"/>
</dbReference>
<dbReference type="InterPro" id="IPR036430">
    <property type="entry name" value="RNase_T2-like_sf"/>
</dbReference>
<sequence>MGKPAADFGIHGLWPNYAKCHGRQQGLAHTVLSDDALLAAANWPTLSCKSGCSLEFWSYKWKKHGTCSNLEQDEHFSRALVLKARYNLTSILSDAGIVPSDSGTYPLDSVRDAIAQGTGFMANLECNRDADGEAQLFQVYCA</sequence>
<dbReference type="OrthoDB" id="435754at2759"/>
<dbReference type="PANTHER" id="PTHR11240">
    <property type="entry name" value="RIBONUCLEASE T2"/>
    <property type="match status" value="1"/>
</dbReference>
<dbReference type="PROSITE" id="PS00530">
    <property type="entry name" value="RNASE_T2_1"/>
    <property type="match status" value="1"/>
</dbReference>
<evidence type="ECO:0000256" key="1">
    <source>
        <dbReference type="ARBA" id="ARBA00007469"/>
    </source>
</evidence>